<accession>A0AA39CWX8</accession>
<dbReference type="AlphaFoldDB" id="A0AA39CWX8"/>
<dbReference type="EMBL" id="JAPDRN010000037">
    <property type="protein sequence ID" value="KAJ9634746.1"/>
    <property type="molecule type" value="Genomic_DNA"/>
</dbReference>
<keyword evidence="2" id="KW-1185">Reference proteome</keyword>
<evidence type="ECO:0000313" key="1">
    <source>
        <dbReference type="EMBL" id="KAJ9634746.1"/>
    </source>
</evidence>
<reference evidence="1" key="1">
    <citation type="submission" date="2022-10" db="EMBL/GenBank/DDBJ databases">
        <title>Culturing micro-colonial fungi from biological soil crusts in the Mojave desert and describing Neophaeococcomyces mojavensis, and introducing the new genera and species Taxawa tesnikishii.</title>
        <authorList>
            <person name="Kurbessoian T."/>
            <person name="Stajich J.E."/>
        </authorList>
    </citation>
    <scope>NUCLEOTIDE SEQUENCE</scope>
    <source>
        <strain evidence="1">TK_35</strain>
    </source>
</reference>
<dbReference type="Proteomes" id="UP001172681">
    <property type="component" value="Unassembled WGS sequence"/>
</dbReference>
<protein>
    <submittedName>
        <fullName evidence="1">Uncharacterized protein</fullName>
    </submittedName>
</protein>
<comment type="caution">
    <text evidence="1">The sequence shown here is derived from an EMBL/GenBank/DDBJ whole genome shotgun (WGS) entry which is preliminary data.</text>
</comment>
<proteinExistence type="predicted"/>
<organism evidence="1 2">
    <name type="scientific">Knufia peltigerae</name>
    <dbReference type="NCBI Taxonomy" id="1002370"/>
    <lineage>
        <taxon>Eukaryota</taxon>
        <taxon>Fungi</taxon>
        <taxon>Dikarya</taxon>
        <taxon>Ascomycota</taxon>
        <taxon>Pezizomycotina</taxon>
        <taxon>Eurotiomycetes</taxon>
        <taxon>Chaetothyriomycetidae</taxon>
        <taxon>Chaetothyriales</taxon>
        <taxon>Trichomeriaceae</taxon>
        <taxon>Knufia</taxon>
    </lineage>
</organism>
<gene>
    <name evidence="1" type="ORF">H2204_006195</name>
</gene>
<dbReference type="InterPro" id="IPR009003">
    <property type="entry name" value="Peptidase_S1_PA"/>
</dbReference>
<sequence>MDTTPQKPVPWTTPDSESPPQLRYYSGVTAFKHGAGQLSLFYELEGGGIIEEDGPDIREIRKHEGGLKQLKTMMKPGLAAVCLEFPKNARELARRLSGFRLRRDGVDVVITCAHFATWPSIQQDFDEKARAFTEMEKHPVIALQARMVDKEDADDHSRHVKLNLQLIAIHRPWDLAIFRIVEKTEEDEEKQVINWNQMHFVTPEDRGKLGTKDLWWSVGYNLSNDMSKLQTSWKAFFSRQPSKVQADIYQKYKFDATTTPNLKFLAVSQRTVSFGTLEQFAPTGEEEQTYQVSISISAWYGRSGSMICTRENGGVDGRDNQVSVHGIIKGGSTKSDYNVMILFEENMKSWLDKALSFHPDESEHPVDFSERFIMA</sequence>
<name>A0AA39CWX8_9EURO</name>
<dbReference type="SUPFAM" id="SSF50494">
    <property type="entry name" value="Trypsin-like serine proteases"/>
    <property type="match status" value="1"/>
</dbReference>
<evidence type="ECO:0000313" key="2">
    <source>
        <dbReference type="Proteomes" id="UP001172681"/>
    </source>
</evidence>